<dbReference type="Pfam" id="PF01757">
    <property type="entry name" value="Acyl_transf_3"/>
    <property type="match status" value="1"/>
</dbReference>
<feature type="transmembrane region" description="Helical" evidence="1">
    <location>
        <begin position="12"/>
        <end position="29"/>
    </location>
</feature>
<feature type="transmembrane region" description="Helical" evidence="1">
    <location>
        <begin position="129"/>
        <end position="147"/>
    </location>
</feature>
<feature type="transmembrane region" description="Helical" evidence="1">
    <location>
        <begin position="35"/>
        <end position="57"/>
    </location>
</feature>
<evidence type="ECO:0000259" key="2">
    <source>
        <dbReference type="Pfam" id="PF01757"/>
    </source>
</evidence>
<keyword evidence="1" id="KW-1133">Transmembrane helix</keyword>
<keyword evidence="4" id="KW-1185">Reference proteome</keyword>
<evidence type="ECO:0000313" key="4">
    <source>
        <dbReference type="Proteomes" id="UP000502297"/>
    </source>
</evidence>
<feature type="transmembrane region" description="Helical" evidence="1">
    <location>
        <begin position="66"/>
        <end position="88"/>
    </location>
</feature>
<keyword evidence="3" id="KW-0808">Transferase</keyword>
<evidence type="ECO:0000256" key="1">
    <source>
        <dbReference type="SAM" id="Phobius"/>
    </source>
</evidence>
<feature type="transmembrane region" description="Helical" evidence="1">
    <location>
        <begin position="285"/>
        <end position="303"/>
    </location>
</feature>
<dbReference type="PANTHER" id="PTHR37312:SF1">
    <property type="entry name" value="MEMBRANE-BOUND ACYLTRANSFERASE YKRP-RELATED"/>
    <property type="match status" value="1"/>
</dbReference>
<dbReference type="AlphaFoldDB" id="A0A6G8RT00"/>
<proteinExistence type="predicted"/>
<dbReference type="KEGG" id="asha:G8E00_02505"/>
<dbReference type="InterPro" id="IPR002656">
    <property type="entry name" value="Acyl_transf_3_dom"/>
</dbReference>
<feature type="transmembrane region" description="Helical" evidence="1">
    <location>
        <begin position="184"/>
        <end position="208"/>
    </location>
</feature>
<dbReference type="InterPro" id="IPR052734">
    <property type="entry name" value="Nod_factor_acetyltransferase"/>
</dbReference>
<gene>
    <name evidence="3" type="ORF">G8E00_02505</name>
</gene>
<feature type="domain" description="Acyltransferase 3" evidence="2">
    <location>
        <begin position="4"/>
        <end position="303"/>
    </location>
</feature>
<dbReference type="RefSeq" id="WP_166221763.1">
    <property type="nucleotide sequence ID" value="NZ_CP049801.1"/>
</dbReference>
<name>A0A6G8RT00_9GAMM</name>
<dbReference type="PANTHER" id="PTHR37312">
    <property type="entry name" value="MEMBRANE-BOUND ACYLTRANSFERASE YKRP-RELATED"/>
    <property type="match status" value="1"/>
</dbReference>
<keyword evidence="3" id="KW-0012">Acyltransferase</keyword>
<sequence>MRDHDLDTSKACLIFLVVFGHFVERLIGWTQPESYMLLASIYFFHMPAFIFISGMLFKDRNYLKNILFFLSLYLPFQVLFAAYNWIWTDQFVLSWNLFKWPYWILWYLMGMMVWTLLTHLFIKFKMSPLLMLGIAIAGSIGIGYSTWNNYYYSFGRILVFFPFFMLGHLYGQKVLQNIRQQKHASIYAIVILASILALVSYTHISQYWLYGSVSFKQMGIPFLDGTWIRLGCLIISLWGIYALFALTTRLKHRCLRLGENTLPVYLLHGFAVIGLSHYLNLKIQPIWGILICLGLSILTCWILQQSIFDQALRKLSQWLMKPTEKLWKRPN</sequence>
<keyword evidence="1" id="KW-0812">Transmembrane</keyword>
<feature type="transmembrane region" description="Helical" evidence="1">
    <location>
        <begin position="100"/>
        <end position="122"/>
    </location>
</feature>
<feature type="transmembrane region" description="Helical" evidence="1">
    <location>
        <begin position="228"/>
        <end position="250"/>
    </location>
</feature>
<dbReference type="EMBL" id="CP049801">
    <property type="protein sequence ID" value="QIO04918.1"/>
    <property type="molecule type" value="Genomic_DNA"/>
</dbReference>
<accession>A0A6G8RT00</accession>
<evidence type="ECO:0000313" key="3">
    <source>
        <dbReference type="EMBL" id="QIO04918.1"/>
    </source>
</evidence>
<dbReference type="Proteomes" id="UP000502297">
    <property type="component" value="Chromosome"/>
</dbReference>
<organism evidence="3 4">
    <name type="scientific">Acinetobacter shaoyimingii</name>
    <dbReference type="NCBI Taxonomy" id="2715164"/>
    <lineage>
        <taxon>Bacteria</taxon>
        <taxon>Pseudomonadati</taxon>
        <taxon>Pseudomonadota</taxon>
        <taxon>Gammaproteobacteria</taxon>
        <taxon>Moraxellales</taxon>
        <taxon>Moraxellaceae</taxon>
        <taxon>Acinetobacter</taxon>
    </lineage>
</organism>
<feature type="transmembrane region" description="Helical" evidence="1">
    <location>
        <begin position="153"/>
        <end position="172"/>
    </location>
</feature>
<reference evidence="3 4" key="1">
    <citation type="submission" date="2020-03" db="EMBL/GenBank/DDBJ databases">
        <authorList>
            <person name="Zhu W."/>
        </authorList>
    </citation>
    <scope>NUCLEOTIDE SEQUENCE [LARGE SCALE GENOMIC DNA]</scope>
    <source>
        <strain evidence="3 4">323-1</strain>
    </source>
</reference>
<keyword evidence="1" id="KW-0472">Membrane</keyword>
<dbReference type="GO" id="GO:0016747">
    <property type="term" value="F:acyltransferase activity, transferring groups other than amino-acyl groups"/>
    <property type="evidence" value="ECO:0007669"/>
    <property type="project" value="InterPro"/>
</dbReference>
<protein>
    <submittedName>
        <fullName evidence="3">Acyltransferase family protein</fullName>
    </submittedName>
</protein>